<gene>
    <name evidence="3" type="ORF">B0T20DRAFT_457416</name>
</gene>
<comment type="caution">
    <text evidence="3">The sequence shown here is derived from an EMBL/GenBank/DDBJ whole genome shotgun (WGS) entry which is preliminary data.</text>
</comment>
<accession>A0AAE0U2M9</accession>
<organism evidence="3 4">
    <name type="scientific">Sordaria brevicollis</name>
    <dbReference type="NCBI Taxonomy" id="83679"/>
    <lineage>
        <taxon>Eukaryota</taxon>
        <taxon>Fungi</taxon>
        <taxon>Dikarya</taxon>
        <taxon>Ascomycota</taxon>
        <taxon>Pezizomycotina</taxon>
        <taxon>Sordariomycetes</taxon>
        <taxon>Sordariomycetidae</taxon>
        <taxon>Sordariales</taxon>
        <taxon>Sordariaceae</taxon>
        <taxon>Sordaria</taxon>
    </lineage>
</organism>
<reference evidence="3" key="2">
    <citation type="submission" date="2023-07" db="EMBL/GenBank/DDBJ databases">
        <authorList>
            <consortium name="Lawrence Berkeley National Laboratory"/>
            <person name="Haridas S."/>
            <person name="Hensen N."/>
            <person name="Bonometti L."/>
            <person name="Westerberg I."/>
            <person name="Brannstrom I.O."/>
            <person name="Guillou S."/>
            <person name="Cros-Aarteil S."/>
            <person name="Calhoun S."/>
            <person name="Kuo A."/>
            <person name="Mondo S."/>
            <person name="Pangilinan J."/>
            <person name="Riley R."/>
            <person name="LaButti K."/>
            <person name="Andreopoulos B."/>
            <person name="Lipzen A."/>
            <person name="Chen C."/>
            <person name="Yanf M."/>
            <person name="Daum C."/>
            <person name="Ng V."/>
            <person name="Clum A."/>
            <person name="Steindorff A."/>
            <person name="Ohm R."/>
            <person name="Martin F."/>
            <person name="Silar P."/>
            <person name="Natvig D."/>
            <person name="Lalanne C."/>
            <person name="Gautier V."/>
            <person name="Ament-velasquez S.L."/>
            <person name="Kruys A."/>
            <person name="Hutchinson M.I."/>
            <person name="Powell A.J."/>
            <person name="Barry K."/>
            <person name="Miller A.N."/>
            <person name="Grigoriev I.V."/>
            <person name="Debuchy R."/>
            <person name="Gladieux P."/>
            <person name="Thoren M.H."/>
            <person name="Johannesson H."/>
        </authorList>
    </citation>
    <scope>NUCLEOTIDE SEQUENCE</scope>
    <source>
        <strain evidence="3">FGSC 1904</strain>
    </source>
</reference>
<feature type="region of interest" description="Disordered" evidence="1">
    <location>
        <begin position="153"/>
        <end position="207"/>
    </location>
</feature>
<dbReference type="PANTHER" id="PTHR12463:SF1">
    <property type="entry name" value="2-OXOGLUTARATE AND FE-DEPENDENT OXYGENASE FAMILY PROTEIN"/>
    <property type="match status" value="1"/>
</dbReference>
<dbReference type="SUPFAM" id="SSF51197">
    <property type="entry name" value="Clavaminate synthase-like"/>
    <property type="match status" value="1"/>
</dbReference>
<dbReference type="InterPro" id="IPR032857">
    <property type="entry name" value="ALKBH4"/>
</dbReference>
<dbReference type="Gene3D" id="2.60.120.590">
    <property type="entry name" value="Alpha-ketoglutarate-dependent dioxygenase AlkB-like"/>
    <property type="match status" value="2"/>
</dbReference>
<dbReference type="Pfam" id="PF13532">
    <property type="entry name" value="2OG-FeII_Oxy_2"/>
    <property type="match status" value="1"/>
</dbReference>
<evidence type="ECO:0000313" key="3">
    <source>
        <dbReference type="EMBL" id="KAK3388375.1"/>
    </source>
</evidence>
<name>A0AAE0U2M9_SORBR</name>
<evidence type="ECO:0000259" key="2">
    <source>
        <dbReference type="PROSITE" id="PS51471"/>
    </source>
</evidence>
<dbReference type="GO" id="GO:0016491">
    <property type="term" value="F:oxidoreductase activity"/>
    <property type="evidence" value="ECO:0007669"/>
    <property type="project" value="TreeGrafter"/>
</dbReference>
<feature type="compositionally biased region" description="Basic and acidic residues" evidence="1">
    <location>
        <begin position="195"/>
        <end position="206"/>
    </location>
</feature>
<evidence type="ECO:0000256" key="1">
    <source>
        <dbReference type="SAM" id="MobiDB-lite"/>
    </source>
</evidence>
<dbReference type="AlphaFoldDB" id="A0AAE0U2M9"/>
<dbReference type="GO" id="GO:0070988">
    <property type="term" value="P:demethylation"/>
    <property type="evidence" value="ECO:0007669"/>
    <property type="project" value="InterPro"/>
</dbReference>
<feature type="domain" description="Fe2OG dioxygenase" evidence="2">
    <location>
        <begin position="100"/>
        <end position="258"/>
    </location>
</feature>
<sequence>MTLTKQSAPVPVTDPENPKIQRWDDIGLVLIHDFITEEEEAAMIAAFHDVDPRLDGKRRISQHFGYHFDYTTFGASETSFTPVPSYITNFLPRLPIQDYLPDQFTAQYYPPGAGIPPHVDTHSMFGEALYSLSYGSAVPMVFRMSDANDARKMRLPRRSLQSVSESKLEGGSGTDAKSTATTPESQSTSTTKVKSKPEEPVSEHPSWELLLPPRSLLLMTGPSRYGYTHGIKSRKTDIINGEMVHRQGRYSITMRTIRRGDEIGCDCIFPGVCDARIPAQSMDVQEK</sequence>
<dbReference type="PANTHER" id="PTHR12463">
    <property type="entry name" value="OXYGENASE-RELATED"/>
    <property type="match status" value="1"/>
</dbReference>
<dbReference type="InterPro" id="IPR037151">
    <property type="entry name" value="AlkB-like_sf"/>
</dbReference>
<protein>
    <recommendedName>
        <fullName evidence="2">Fe2OG dioxygenase domain-containing protein</fullName>
    </recommendedName>
</protein>
<dbReference type="PROSITE" id="PS51471">
    <property type="entry name" value="FE2OG_OXY"/>
    <property type="match status" value="1"/>
</dbReference>
<dbReference type="Proteomes" id="UP001281003">
    <property type="component" value="Unassembled WGS sequence"/>
</dbReference>
<dbReference type="GO" id="GO:0032451">
    <property type="term" value="F:demethylase activity"/>
    <property type="evidence" value="ECO:0007669"/>
    <property type="project" value="TreeGrafter"/>
</dbReference>
<dbReference type="InterPro" id="IPR005123">
    <property type="entry name" value="Oxoglu/Fe-dep_dioxygenase_dom"/>
</dbReference>
<keyword evidence="4" id="KW-1185">Reference proteome</keyword>
<feature type="compositionally biased region" description="Polar residues" evidence="1">
    <location>
        <begin position="175"/>
        <end position="186"/>
    </location>
</feature>
<dbReference type="EMBL" id="JAUTDP010000016">
    <property type="protein sequence ID" value="KAK3388375.1"/>
    <property type="molecule type" value="Genomic_DNA"/>
</dbReference>
<reference evidence="3" key="1">
    <citation type="journal article" date="2023" name="Mol. Phylogenet. Evol.">
        <title>Genome-scale phylogeny and comparative genomics of the fungal order Sordariales.</title>
        <authorList>
            <person name="Hensen N."/>
            <person name="Bonometti L."/>
            <person name="Westerberg I."/>
            <person name="Brannstrom I.O."/>
            <person name="Guillou S."/>
            <person name="Cros-Aarteil S."/>
            <person name="Calhoun S."/>
            <person name="Haridas S."/>
            <person name="Kuo A."/>
            <person name="Mondo S."/>
            <person name="Pangilinan J."/>
            <person name="Riley R."/>
            <person name="LaButti K."/>
            <person name="Andreopoulos B."/>
            <person name="Lipzen A."/>
            <person name="Chen C."/>
            <person name="Yan M."/>
            <person name="Daum C."/>
            <person name="Ng V."/>
            <person name="Clum A."/>
            <person name="Steindorff A."/>
            <person name="Ohm R.A."/>
            <person name="Martin F."/>
            <person name="Silar P."/>
            <person name="Natvig D.O."/>
            <person name="Lalanne C."/>
            <person name="Gautier V."/>
            <person name="Ament-Velasquez S.L."/>
            <person name="Kruys A."/>
            <person name="Hutchinson M.I."/>
            <person name="Powell A.J."/>
            <person name="Barry K."/>
            <person name="Miller A.N."/>
            <person name="Grigoriev I.V."/>
            <person name="Debuchy R."/>
            <person name="Gladieux P."/>
            <person name="Hiltunen Thoren M."/>
            <person name="Johannesson H."/>
        </authorList>
    </citation>
    <scope>NUCLEOTIDE SEQUENCE</scope>
    <source>
        <strain evidence="3">FGSC 1904</strain>
    </source>
</reference>
<dbReference type="InterPro" id="IPR027450">
    <property type="entry name" value="AlkB-like"/>
</dbReference>
<evidence type="ECO:0000313" key="4">
    <source>
        <dbReference type="Proteomes" id="UP001281003"/>
    </source>
</evidence>
<proteinExistence type="predicted"/>